<dbReference type="AlphaFoldDB" id="A0A6G1PUJ3"/>
<name>A0A6G1PUJ3_CHAAH</name>
<accession>A0A6G1PUJ3</accession>
<evidence type="ECO:0000256" key="1">
    <source>
        <dbReference type="SAM" id="MobiDB-lite"/>
    </source>
</evidence>
<gene>
    <name evidence="2" type="ORF">EXN66_Car009575</name>
</gene>
<keyword evidence="3" id="KW-1185">Reference proteome</keyword>
<dbReference type="Proteomes" id="UP000503349">
    <property type="component" value="Chromosome 9"/>
</dbReference>
<evidence type="ECO:0000313" key="3">
    <source>
        <dbReference type="Proteomes" id="UP000503349"/>
    </source>
</evidence>
<feature type="region of interest" description="Disordered" evidence="1">
    <location>
        <begin position="1"/>
        <end position="94"/>
    </location>
</feature>
<proteinExistence type="predicted"/>
<organism evidence="2 3">
    <name type="scientific">Channa argus</name>
    <name type="common">Northern snakehead</name>
    <name type="synonym">Ophicephalus argus</name>
    <dbReference type="NCBI Taxonomy" id="215402"/>
    <lineage>
        <taxon>Eukaryota</taxon>
        <taxon>Metazoa</taxon>
        <taxon>Chordata</taxon>
        <taxon>Craniata</taxon>
        <taxon>Vertebrata</taxon>
        <taxon>Euteleostomi</taxon>
        <taxon>Actinopterygii</taxon>
        <taxon>Neopterygii</taxon>
        <taxon>Teleostei</taxon>
        <taxon>Neoteleostei</taxon>
        <taxon>Acanthomorphata</taxon>
        <taxon>Anabantaria</taxon>
        <taxon>Anabantiformes</taxon>
        <taxon>Channoidei</taxon>
        <taxon>Channidae</taxon>
        <taxon>Channa</taxon>
    </lineage>
</organism>
<reference evidence="3" key="2">
    <citation type="submission" date="2019-02" db="EMBL/GenBank/DDBJ databases">
        <title>Opniocepnalus argus Var Kimnra genome.</title>
        <authorList>
            <person name="Zhou C."/>
            <person name="Xiao S."/>
        </authorList>
    </citation>
    <scope>NUCLEOTIDE SEQUENCE [LARGE SCALE GENOMIC DNA]</scope>
</reference>
<reference evidence="2 3" key="1">
    <citation type="submission" date="2019-02" db="EMBL/GenBank/DDBJ databases">
        <title>Opniocepnalus argus genome.</title>
        <authorList>
            <person name="Zhou C."/>
            <person name="Xiao S."/>
        </authorList>
    </citation>
    <scope>NUCLEOTIDE SEQUENCE [LARGE SCALE GENOMIC DNA]</scope>
    <source>
        <strain evidence="2">OARG1902GOOAL</strain>
        <tissue evidence="2">Muscle</tissue>
    </source>
</reference>
<evidence type="ECO:0000313" key="2">
    <source>
        <dbReference type="EMBL" id="KAF3693899.1"/>
    </source>
</evidence>
<sequence>MAAAAQLPSHAGELGVVQNRGSERTGKGKGAAAANHRRAGHAVTNILARELMQEDLPSSSKLTKKKKAEEIQEPQLEGSESLEELLEAAPSRSN</sequence>
<protein>
    <submittedName>
        <fullName evidence="2">Uncharacterized protein</fullName>
    </submittedName>
</protein>
<dbReference type="EMBL" id="CM015720">
    <property type="protein sequence ID" value="KAF3693899.1"/>
    <property type="molecule type" value="Genomic_DNA"/>
</dbReference>